<dbReference type="Proteomes" id="UP000026960">
    <property type="component" value="Chromosome 12"/>
</dbReference>
<keyword evidence="1" id="KW-0732">Signal</keyword>
<dbReference type="AlphaFoldDB" id="A0A0D3HWT8"/>
<evidence type="ECO:0000256" key="1">
    <source>
        <dbReference type="SAM" id="SignalP"/>
    </source>
</evidence>
<feature type="signal peptide" evidence="1">
    <location>
        <begin position="1"/>
        <end position="25"/>
    </location>
</feature>
<dbReference type="Gramene" id="OBART12G18990.1">
    <property type="protein sequence ID" value="OBART12G18990.1"/>
    <property type="gene ID" value="OBART12G18990"/>
</dbReference>
<protein>
    <recommendedName>
        <fullName evidence="4">Epidermal patterning factor-like protein</fullName>
    </recommendedName>
</protein>
<sequence>MGRRRNASLLGLVLQLALLLAAAAAAGGRAQRQAAPPPATTITHQEMNDNGAAAVTAMSVQAQAQQQQQVMVGSRPPDCTGNCGPSCAAARRGWCGPVHPPKPPPAPTTTGAGAAAPPVKEVGDVGCGDDYKPLRWECKCRTAAIHRHIVKINP</sequence>
<keyword evidence="3" id="KW-1185">Reference proteome</keyword>
<evidence type="ECO:0008006" key="4">
    <source>
        <dbReference type="Google" id="ProtNLM"/>
    </source>
</evidence>
<evidence type="ECO:0000313" key="2">
    <source>
        <dbReference type="EnsemblPlants" id="OBART12G18990.1"/>
    </source>
</evidence>
<evidence type="ECO:0000313" key="3">
    <source>
        <dbReference type="Proteomes" id="UP000026960"/>
    </source>
</evidence>
<name>A0A0D3HWT8_9ORYZ</name>
<organism evidence="2">
    <name type="scientific">Oryza barthii</name>
    <dbReference type="NCBI Taxonomy" id="65489"/>
    <lineage>
        <taxon>Eukaryota</taxon>
        <taxon>Viridiplantae</taxon>
        <taxon>Streptophyta</taxon>
        <taxon>Embryophyta</taxon>
        <taxon>Tracheophyta</taxon>
        <taxon>Spermatophyta</taxon>
        <taxon>Magnoliopsida</taxon>
        <taxon>Liliopsida</taxon>
        <taxon>Poales</taxon>
        <taxon>Poaceae</taxon>
        <taxon>BOP clade</taxon>
        <taxon>Oryzoideae</taxon>
        <taxon>Oryzeae</taxon>
        <taxon>Oryzinae</taxon>
        <taxon>Oryza</taxon>
    </lineage>
</organism>
<feature type="chain" id="PRO_5043937961" description="Epidermal patterning factor-like protein" evidence="1">
    <location>
        <begin position="26"/>
        <end position="154"/>
    </location>
</feature>
<accession>A0A0D3HWT8</accession>
<proteinExistence type="predicted"/>
<reference evidence="2" key="1">
    <citation type="journal article" date="2009" name="Rice">
        <title>De Novo Next Generation Sequencing of Plant Genomes.</title>
        <authorList>
            <person name="Rounsley S."/>
            <person name="Marri P.R."/>
            <person name="Yu Y."/>
            <person name="He R."/>
            <person name="Sisneros N."/>
            <person name="Goicoechea J.L."/>
            <person name="Lee S.J."/>
            <person name="Angelova A."/>
            <person name="Kudrna D."/>
            <person name="Luo M."/>
            <person name="Affourtit J."/>
            <person name="Desany B."/>
            <person name="Knight J."/>
            <person name="Niazi F."/>
            <person name="Egholm M."/>
            <person name="Wing R.A."/>
        </authorList>
    </citation>
    <scope>NUCLEOTIDE SEQUENCE [LARGE SCALE GENOMIC DNA]</scope>
    <source>
        <strain evidence="2">cv. IRGC 105608</strain>
    </source>
</reference>
<reference evidence="2" key="2">
    <citation type="submission" date="2015-03" db="UniProtKB">
        <authorList>
            <consortium name="EnsemblPlants"/>
        </authorList>
    </citation>
    <scope>IDENTIFICATION</scope>
</reference>
<dbReference type="EnsemblPlants" id="OBART12G18990.1">
    <property type="protein sequence ID" value="OBART12G18990.1"/>
    <property type="gene ID" value="OBART12G18990"/>
</dbReference>
<dbReference type="PaxDb" id="65489-OBART12G18990.1"/>
<dbReference type="HOGENOM" id="CLU_1689451_0_0_1"/>